<dbReference type="AlphaFoldDB" id="A0A9E8MU24"/>
<sequence length="172" mass="20415">MSNNIFSNTLDHQENLRLNLGNLTVFNQDIFQLVNGTTVSIKIQNKSTYKELNGYTTFKIIRLDDIQCLRSNIIKLDSRQKKWCNKILRFLEYRFSSLKQRFKINYANPKERTLFIQNLISLLLEYAYVSKDARFLSLAVKLQRVKEFRNTKNHSVQSSYNILLSKYLIDNF</sequence>
<dbReference type="RefSeq" id="WP_267675647.1">
    <property type="nucleotide sequence ID" value="NZ_CP113088.1"/>
</dbReference>
<reference evidence="1" key="1">
    <citation type="submission" date="2022-11" db="EMBL/GenBank/DDBJ databases">
        <title>Lacinutrix neustonica HL-RS19T sp. nov., isolated from the surface microlayer sample of brackish Lake Shihwa.</title>
        <authorList>
            <person name="Choi J.Y."/>
            <person name="Hwang C.Y."/>
        </authorList>
    </citation>
    <scope>NUCLEOTIDE SEQUENCE</scope>
    <source>
        <strain evidence="1">HL-RS19</strain>
    </source>
</reference>
<evidence type="ECO:0000313" key="1">
    <source>
        <dbReference type="EMBL" id="WAC01081.1"/>
    </source>
</evidence>
<dbReference type="KEGG" id="lnu:N7U66_12975"/>
<protein>
    <submittedName>
        <fullName evidence="1">Uncharacterized protein</fullName>
    </submittedName>
</protein>
<accession>A0A9E8MU24</accession>
<dbReference type="Proteomes" id="UP001164705">
    <property type="component" value="Chromosome"/>
</dbReference>
<keyword evidence="2" id="KW-1185">Reference proteome</keyword>
<dbReference type="EMBL" id="CP113088">
    <property type="protein sequence ID" value="WAC01081.1"/>
    <property type="molecule type" value="Genomic_DNA"/>
</dbReference>
<name>A0A9E8MU24_9FLAO</name>
<organism evidence="1 2">
    <name type="scientific">Lacinutrix neustonica</name>
    <dbReference type="NCBI Taxonomy" id="2980107"/>
    <lineage>
        <taxon>Bacteria</taxon>
        <taxon>Pseudomonadati</taxon>
        <taxon>Bacteroidota</taxon>
        <taxon>Flavobacteriia</taxon>
        <taxon>Flavobacteriales</taxon>
        <taxon>Flavobacteriaceae</taxon>
        <taxon>Lacinutrix</taxon>
    </lineage>
</organism>
<gene>
    <name evidence="1" type="ORF">N7U66_12975</name>
</gene>
<proteinExistence type="predicted"/>
<evidence type="ECO:0000313" key="2">
    <source>
        <dbReference type="Proteomes" id="UP001164705"/>
    </source>
</evidence>